<evidence type="ECO:0000256" key="4">
    <source>
        <dbReference type="RuleBase" id="RU361277"/>
    </source>
</evidence>
<dbReference type="GO" id="GO:0016491">
    <property type="term" value="F:oxidoreductase activity"/>
    <property type="evidence" value="ECO:0007669"/>
    <property type="project" value="UniProtKB-KW"/>
</dbReference>
<evidence type="ECO:0000256" key="2">
    <source>
        <dbReference type="ARBA" id="ARBA00022833"/>
    </source>
</evidence>
<evidence type="ECO:0000313" key="7">
    <source>
        <dbReference type="Proteomes" id="UP000178606"/>
    </source>
</evidence>
<name>A0A1F6CBD4_HANXR</name>
<gene>
    <name evidence="6" type="ORF">A3F84_08015</name>
</gene>
<dbReference type="SUPFAM" id="SSF51735">
    <property type="entry name" value="NAD(P)-binding Rossmann-fold domains"/>
    <property type="match status" value="1"/>
</dbReference>
<sequence length="343" mass="36974">MKVAKVYSLDDIRIEDAPAPGVGPGEALIRMKVCGLCTSDMIPWYVARKVPAVLGHEPVGVVVEVGRDAVGFQEGDRVFVHHHAPCFTCRLCRRGFFSLCQVWRASHLVPGGLAEFVKIPAHNLRYDTLRLPDGVSFEDGSLIEPLACSVKALRRARAQAGDIVLVIGLGVMGQLNALLARRCGAKTVIGADLVPYRLEKALSLGADAAVDVSKEDLTERMRELTGGLMADVVIVGPGSVDAMRSGLACVGQGGTVMLFTPSGPEERLEITPHDLYFNEVTLVTSYSCGPYDTREAMELIDQGVVSAEQLVTHRFPLEETAEGFRKAKEAGASLKTLIVMDET</sequence>
<keyword evidence="3" id="KW-0560">Oxidoreductase</keyword>
<dbReference type="EMBL" id="MFKF01000328">
    <property type="protein sequence ID" value="OGG46281.1"/>
    <property type="molecule type" value="Genomic_DNA"/>
</dbReference>
<comment type="cofactor">
    <cofactor evidence="4">
        <name>Zn(2+)</name>
        <dbReference type="ChEBI" id="CHEBI:29105"/>
    </cofactor>
</comment>
<dbReference type="Proteomes" id="UP000178606">
    <property type="component" value="Unassembled WGS sequence"/>
</dbReference>
<dbReference type="InterPro" id="IPR050129">
    <property type="entry name" value="Zn_alcohol_dh"/>
</dbReference>
<evidence type="ECO:0000256" key="1">
    <source>
        <dbReference type="ARBA" id="ARBA00022723"/>
    </source>
</evidence>
<reference evidence="6 7" key="1">
    <citation type="journal article" date="2016" name="Nat. Commun.">
        <title>Thousands of microbial genomes shed light on interconnected biogeochemical processes in an aquifer system.</title>
        <authorList>
            <person name="Anantharaman K."/>
            <person name="Brown C.T."/>
            <person name="Hug L.A."/>
            <person name="Sharon I."/>
            <person name="Castelle C.J."/>
            <person name="Probst A.J."/>
            <person name="Thomas B.C."/>
            <person name="Singh A."/>
            <person name="Wilkins M.J."/>
            <person name="Karaoz U."/>
            <person name="Brodie E.L."/>
            <person name="Williams K.H."/>
            <person name="Hubbard S.S."/>
            <person name="Banfield J.F."/>
        </authorList>
    </citation>
    <scope>NUCLEOTIDE SEQUENCE [LARGE SCALE GENOMIC DNA]</scope>
    <source>
        <strain evidence="7">RIFCSPLOWO2_12_FULL_64_10</strain>
    </source>
</reference>
<evidence type="ECO:0000259" key="5">
    <source>
        <dbReference type="SMART" id="SM00829"/>
    </source>
</evidence>
<dbReference type="AlphaFoldDB" id="A0A1F6CBD4"/>
<dbReference type="GO" id="GO:0008270">
    <property type="term" value="F:zinc ion binding"/>
    <property type="evidence" value="ECO:0007669"/>
    <property type="project" value="InterPro"/>
</dbReference>
<comment type="similarity">
    <text evidence="4">Belongs to the zinc-containing alcohol dehydrogenase family.</text>
</comment>
<dbReference type="PANTHER" id="PTHR43401:SF2">
    <property type="entry name" value="L-THREONINE 3-DEHYDROGENASE"/>
    <property type="match status" value="1"/>
</dbReference>
<dbReference type="InterPro" id="IPR020843">
    <property type="entry name" value="ER"/>
</dbReference>
<evidence type="ECO:0000313" key="6">
    <source>
        <dbReference type="EMBL" id="OGG46281.1"/>
    </source>
</evidence>
<dbReference type="Pfam" id="PF08240">
    <property type="entry name" value="ADH_N"/>
    <property type="match status" value="1"/>
</dbReference>
<dbReference type="Gene3D" id="3.40.50.720">
    <property type="entry name" value="NAD(P)-binding Rossmann-like Domain"/>
    <property type="match status" value="1"/>
</dbReference>
<dbReference type="InterPro" id="IPR013149">
    <property type="entry name" value="ADH-like_C"/>
</dbReference>
<feature type="domain" description="Enoyl reductase (ER)" evidence="5">
    <location>
        <begin position="7"/>
        <end position="338"/>
    </location>
</feature>
<dbReference type="InterPro" id="IPR036291">
    <property type="entry name" value="NAD(P)-bd_dom_sf"/>
</dbReference>
<keyword evidence="1 4" id="KW-0479">Metal-binding</keyword>
<dbReference type="Pfam" id="PF00107">
    <property type="entry name" value="ADH_zinc_N"/>
    <property type="match status" value="1"/>
</dbReference>
<organism evidence="6 7">
    <name type="scientific">Handelsmanbacteria sp. (strain RIFCSPLOWO2_12_FULL_64_10)</name>
    <dbReference type="NCBI Taxonomy" id="1817868"/>
    <lineage>
        <taxon>Bacteria</taxon>
        <taxon>Candidatus Handelsmaniibacteriota</taxon>
    </lineage>
</organism>
<dbReference type="SMART" id="SM00829">
    <property type="entry name" value="PKS_ER"/>
    <property type="match status" value="1"/>
</dbReference>
<comment type="caution">
    <text evidence="6">The sequence shown here is derived from an EMBL/GenBank/DDBJ whole genome shotgun (WGS) entry which is preliminary data.</text>
</comment>
<dbReference type="PANTHER" id="PTHR43401">
    <property type="entry name" value="L-THREONINE 3-DEHYDROGENASE"/>
    <property type="match status" value="1"/>
</dbReference>
<protein>
    <submittedName>
        <fullName evidence="6">Sorbitol dehydrogenase</fullName>
    </submittedName>
</protein>
<dbReference type="InterPro" id="IPR013154">
    <property type="entry name" value="ADH-like_N"/>
</dbReference>
<dbReference type="SUPFAM" id="SSF50129">
    <property type="entry name" value="GroES-like"/>
    <property type="match status" value="1"/>
</dbReference>
<dbReference type="InterPro" id="IPR011032">
    <property type="entry name" value="GroES-like_sf"/>
</dbReference>
<dbReference type="PROSITE" id="PS00059">
    <property type="entry name" value="ADH_ZINC"/>
    <property type="match status" value="1"/>
</dbReference>
<evidence type="ECO:0000256" key="3">
    <source>
        <dbReference type="ARBA" id="ARBA00023002"/>
    </source>
</evidence>
<dbReference type="InterPro" id="IPR002328">
    <property type="entry name" value="ADH_Zn_CS"/>
</dbReference>
<dbReference type="Gene3D" id="3.90.180.10">
    <property type="entry name" value="Medium-chain alcohol dehydrogenases, catalytic domain"/>
    <property type="match status" value="1"/>
</dbReference>
<keyword evidence="2 4" id="KW-0862">Zinc</keyword>
<proteinExistence type="inferred from homology"/>
<accession>A0A1F6CBD4</accession>